<gene>
    <name evidence="2" type="ORF">D9613_012101</name>
</gene>
<evidence type="ECO:0000259" key="1">
    <source>
        <dbReference type="Pfam" id="PF01738"/>
    </source>
</evidence>
<dbReference type="PANTHER" id="PTHR17630">
    <property type="entry name" value="DIENELACTONE HYDROLASE"/>
    <property type="match status" value="1"/>
</dbReference>
<dbReference type="InterPro" id="IPR029058">
    <property type="entry name" value="AB_hydrolase_fold"/>
</dbReference>
<proteinExistence type="predicted"/>
<protein>
    <recommendedName>
        <fullName evidence="1">Dienelactone hydrolase domain-containing protein</fullName>
    </recommendedName>
</protein>
<dbReference type="PANTHER" id="PTHR17630:SF44">
    <property type="entry name" value="PROTEIN AIM2"/>
    <property type="match status" value="1"/>
</dbReference>
<dbReference type="Pfam" id="PF01738">
    <property type="entry name" value="DLH"/>
    <property type="match status" value="1"/>
</dbReference>
<dbReference type="Gene3D" id="3.40.50.1820">
    <property type="entry name" value="alpha/beta hydrolase"/>
    <property type="match status" value="1"/>
</dbReference>
<feature type="domain" description="Dienelactone hydrolase" evidence="1">
    <location>
        <begin position="115"/>
        <end position="240"/>
    </location>
</feature>
<dbReference type="GO" id="GO:0016787">
    <property type="term" value="F:hydrolase activity"/>
    <property type="evidence" value="ECO:0007669"/>
    <property type="project" value="InterPro"/>
</dbReference>
<accession>A0A8H4R268</accession>
<organism evidence="2 3">
    <name type="scientific">Agrocybe pediades</name>
    <dbReference type="NCBI Taxonomy" id="84607"/>
    <lineage>
        <taxon>Eukaryota</taxon>
        <taxon>Fungi</taxon>
        <taxon>Dikarya</taxon>
        <taxon>Basidiomycota</taxon>
        <taxon>Agaricomycotina</taxon>
        <taxon>Agaricomycetes</taxon>
        <taxon>Agaricomycetidae</taxon>
        <taxon>Agaricales</taxon>
        <taxon>Agaricineae</taxon>
        <taxon>Strophariaceae</taxon>
        <taxon>Agrocybe</taxon>
    </lineage>
</organism>
<dbReference type="SUPFAM" id="SSF53474">
    <property type="entry name" value="alpha/beta-Hydrolases"/>
    <property type="match status" value="1"/>
</dbReference>
<evidence type="ECO:0000313" key="3">
    <source>
        <dbReference type="Proteomes" id="UP000521872"/>
    </source>
</evidence>
<reference evidence="2 3" key="1">
    <citation type="submission" date="2019-12" db="EMBL/GenBank/DDBJ databases">
        <authorList>
            <person name="Floudas D."/>
            <person name="Bentzer J."/>
            <person name="Ahren D."/>
            <person name="Johansson T."/>
            <person name="Persson P."/>
            <person name="Tunlid A."/>
        </authorList>
    </citation>
    <scope>NUCLEOTIDE SEQUENCE [LARGE SCALE GENOMIC DNA]</scope>
    <source>
        <strain evidence="2 3">CBS 102.39</strain>
    </source>
</reference>
<dbReference type="Proteomes" id="UP000521872">
    <property type="component" value="Unassembled WGS sequence"/>
</dbReference>
<dbReference type="EMBL" id="JAACJL010000004">
    <property type="protein sequence ID" value="KAF4621842.1"/>
    <property type="molecule type" value="Genomic_DNA"/>
</dbReference>
<sequence>MPTYILPGEPTGKISTEFQGAYFSPAPTGSPSKHAILLLTDASGLALKNPMIIADELAKRLERDVWVPDYFKGRPLFPVDAIVQPDRHDAKLTIIEWLRFIISFVVALVSNLPNIVRNRPSVVDKRIEYFIAILKEKRQYETIGAVGYGFGGAICIRFAATNLLERVVVAHPARFTLKQLKAIKIPTSWIWAPEDFFFPESRRQQVSDVLFKREGKENTVKHGLVGHYGAKHGFALRPTPNCKTQYDVALNQIEAWFTPPDKATLRDGSEIHFWLRRKR</sequence>
<dbReference type="InterPro" id="IPR002925">
    <property type="entry name" value="Dienelactn_hydro"/>
</dbReference>
<keyword evidence="3" id="KW-1185">Reference proteome</keyword>
<name>A0A8H4R268_9AGAR</name>
<comment type="caution">
    <text evidence="2">The sequence shown here is derived from an EMBL/GenBank/DDBJ whole genome shotgun (WGS) entry which is preliminary data.</text>
</comment>
<evidence type="ECO:0000313" key="2">
    <source>
        <dbReference type="EMBL" id="KAF4621842.1"/>
    </source>
</evidence>
<dbReference type="AlphaFoldDB" id="A0A8H4R268"/>